<evidence type="ECO:0000313" key="4">
    <source>
        <dbReference type="Proteomes" id="UP001596189"/>
    </source>
</evidence>
<dbReference type="PANTHER" id="PTHR45138:SF9">
    <property type="entry name" value="DIGUANYLATE CYCLASE DGCM-RELATED"/>
    <property type="match status" value="1"/>
</dbReference>
<sequence length="345" mass="36518">MQWLRQRVEAVVDVRGTSDAARLGRWLLALQGLLVAATGWWVAGADRASLSSAVLGVLTAGCATATTWLPWDRWRTRMLVVYPAAGLVMLAVLGTVAPSVGSAYTGFLTLWFMYVGLVGRVHAGLLLMLPAAGVWVVLQGSLGPEKIVRLALAGLVWGVLAEVLALATSASKVRTEGLAHQAETDPLTGLPNRRALEASMSRLSGGDVVVVVDLDHFKQVNDGGGHAFGDQVLVDFAQTLSGCVRGSDLVARYGGEEFVLVLPQVSSHGLGAASVMARLRGQWSLLHPDITWSAGVSCHEQGNEPRTTLREADRALYRAKAAGRDRVVAASEARELVGVATADRG</sequence>
<feature type="domain" description="GGDEF" evidence="2">
    <location>
        <begin position="205"/>
        <end position="332"/>
    </location>
</feature>
<keyword evidence="1" id="KW-0812">Transmembrane</keyword>
<keyword evidence="1" id="KW-1133">Transmembrane helix</keyword>
<dbReference type="EMBL" id="JBHSRD010000003">
    <property type="protein sequence ID" value="MFC6006747.1"/>
    <property type="molecule type" value="Genomic_DNA"/>
</dbReference>
<dbReference type="InterPro" id="IPR043128">
    <property type="entry name" value="Rev_trsase/Diguanyl_cyclase"/>
</dbReference>
<dbReference type="Gene3D" id="3.30.70.270">
    <property type="match status" value="1"/>
</dbReference>
<dbReference type="CDD" id="cd01949">
    <property type="entry name" value="GGDEF"/>
    <property type="match status" value="1"/>
</dbReference>
<evidence type="ECO:0000313" key="3">
    <source>
        <dbReference type="EMBL" id="MFC6006747.1"/>
    </source>
</evidence>
<dbReference type="Pfam" id="PF00990">
    <property type="entry name" value="GGDEF"/>
    <property type="match status" value="1"/>
</dbReference>
<evidence type="ECO:0000256" key="1">
    <source>
        <dbReference type="SAM" id="Phobius"/>
    </source>
</evidence>
<feature type="transmembrane region" description="Helical" evidence="1">
    <location>
        <begin position="150"/>
        <end position="170"/>
    </location>
</feature>
<dbReference type="SMART" id="SM00267">
    <property type="entry name" value="GGDEF"/>
    <property type="match status" value="1"/>
</dbReference>
<dbReference type="SUPFAM" id="SSF55073">
    <property type="entry name" value="Nucleotide cyclase"/>
    <property type="match status" value="1"/>
</dbReference>
<dbReference type="InterPro" id="IPR000160">
    <property type="entry name" value="GGDEF_dom"/>
</dbReference>
<evidence type="ECO:0000259" key="2">
    <source>
        <dbReference type="PROSITE" id="PS50887"/>
    </source>
</evidence>
<keyword evidence="1" id="KW-0472">Membrane</keyword>
<protein>
    <submittedName>
        <fullName evidence="3">GGDEF domain-containing protein</fullName>
    </submittedName>
</protein>
<dbReference type="RefSeq" id="WP_345718222.1">
    <property type="nucleotide sequence ID" value="NZ_BAABFP010000008.1"/>
</dbReference>
<reference evidence="4" key="1">
    <citation type="journal article" date="2019" name="Int. J. Syst. Evol. Microbiol.">
        <title>The Global Catalogue of Microorganisms (GCM) 10K type strain sequencing project: providing services to taxonomists for standard genome sequencing and annotation.</title>
        <authorList>
            <consortium name="The Broad Institute Genomics Platform"/>
            <consortium name="The Broad Institute Genome Sequencing Center for Infectious Disease"/>
            <person name="Wu L."/>
            <person name="Ma J."/>
        </authorList>
    </citation>
    <scope>NUCLEOTIDE SEQUENCE [LARGE SCALE GENOMIC DNA]</scope>
    <source>
        <strain evidence="4">KACC 14249</strain>
    </source>
</reference>
<gene>
    <name evidence="3" type="ORF">ACFQDO_06340</name>
</gene>
<organism evidence="3 4">
    <name type="scientific">Angustibacter luteus</name>
    <dbReference type="NCBI Taxonomy" id="658456"/>
    <lineage>
        <taxon>Bacteria</taxon>
        <taxon>Bacillati</taxon>
        <taxon>Actinomycetota</taxon>
        <taxon>Actinomycetes</taxon>
        <taxon>Kineosporiales</taxon>
        <taxon>Kineosporiaceae</taxon>
    </lineage>
</organism>
<dbReference type="PANTHER" id="PTHR45138">
    <property type="entry name" value="REGULATORY COMPONENTS OF SENSORY TRANSDUCTION SYSTEM"/>
    <property type="match status" value="1"/>
</dbReference>
<feature type="transmembrane region" description="Helical" evidence="1">
    <location>
        <begin position="81"/>
        <end position="105"/>
    </location>
</feature>
<dbReference type="PROSITE" id="PS50887">
    <property type="entry name" value="GGDEF"/>
    <property type="match status" value="1"/>
</dbReference>
<feature type="transmembrane region" description="Helical" evidence="1">
    <location>
        <begin position="49"/>
        <end position="69"/>
    </location>
</feature>
<comment type="caution">
    <text evidence="3">The sequence shown here is derived from an EMBL/GenBank/DDBJ whole genome shotgun (WGS) entry which is preliminary data.</text>
</comment>
<name>A0ABW1JCY2_9ACTN</name>
<dbReference type="InterPro" id="IPR029787">
    <property type="entry name" value="Nucleotide_cyclase"/>
</dbReference>
<dbReference type="Proteomes" id="UP001596189">
    <property type="component" value="Unassembled WGS sequence"/>
</dbReference>
<accession>A0ABW1JCY2</accession>
<feature type="transmembrane region" description="Helical" evidence="1">
    <location>
        <begin position="111"/>
        <end position="138"/>
    </location>
</feature>
<feature type="transmembrane region" description="Helical" evidence="1">
    <location>
        <begin position="23"/>
        <end position="43"/>
    </location>
</feature>
<dbReference type="NCBIfam" id="TIGR00254">
    <property type="entry name" value="GGDEF"/>
    <property type="match status" value="1"/>
</dbReference>
<proteinExistence type="predicted"/>
<dbReference type="InterPro" id="IPR050469">
    <property type="entry name" value="Diguanylate_Cyclase"/>
</dbReference>
<keyword evidence="4" id="KW-1185">Reference proteome</keyword>